<comment type="caution">
    <text evidence="3">The sequence shown here is derived from an EMBL/GenBank/DDBJ whole genome shotgun (WGS) entry which is preliminary data.</text>
</comment>
<accession>A0ABD1TTS3</accession>
<gene>
    <name evidence="3" type="ORF">Fot_30101</name>
    <name evidence="2" type="ORF">Fot_53445</name>
</gene>
<evidence type="ECO:0000313" key="4">
    <source>
        <dbReference type="Proteomes" id="UP001604277"/>
    </source>
</evidence>
<keyword evidence="1" id="KW-0880">Kelch repeat</keyword>
<dbReference type="Proteomes" id="UP001604277">
    <property type="component" value="Unassembled WGS sequence"/>
</dbReference>
<keyword evidence="4" id="KW-1185">Reference proteome</keyword>
<dbReference type="FunFam" id="2.120.10.80:FF:000233">
    <property type="entry name" value="Uncharacterized protein"/>
    <property type="match status" value="1"/>
</dbReference>
<reference evidence="4" key="2">
    <citation type="submission" date="2024-07" db="EMBL/GenBank/DDBJ databases">
        <title>Two chromosome-level genome assemblies of Korean endemic species Abeliophyllum distichum and Forsythia ovata (Oleaceae).</title>
        <authorList>
            <person name="Jang H."/>
        </authorList>
    </citation>
    <scope>NUCLEOTIDE SEQUENCE [LARGE SCALE GENOMIC DNA]</scope>
</reference>
<dbReference type="EMBL" id="JBFOLJ010000008">
    <property type="protein sequence ID" value="KAL2516130.1"/>
    <property type="molecule type" value="Genomic_DNA"/>
</dbReference>
<evidence type="ECO:0000313" key="3">
    <source>
        <dbReference type="EMBL" id="KAL2516130.1"/>
    </source>
</evidence>
<dbReference type="PANTHER" id="PTHR46175">
    <property type="entry name" value="BACTERIOOPSIN TRANSCRIPTIONAL ACTIVATOR"/>
    <property type="match status" value="1"/>
</dbReference>
<dbReference type="SUPFAM" id="SSF81383">
    <property type="entry name" value="F-box domain"/>
    <property type="match status" value="1"/>
</dbReference>
<evidence type="ECO:0000313" key="2">
    <source>
        <dbReference type="EMBL" id="KAL2463789.1"/>
    </source>
</evidence>
<organism evidence="3 4">
    <name type="scientific">Forsythia ovata</name>
    <dbReference type="NCBI Taxonomy" id="205694"/>
    <lineage>
        <taxon>Eukaryota</taxon>
        <taxon>Viridiplantae</taxon>
        <taxon>Streptophyta</taxon>
        <taxon>Embryophyta</taxon>
        <taxon>Tracheophyta</taxon>
        <taxon>Spermatophyta</taxon>
        <taxon>Magnoliopsida</taxon>
        <taxon>eudicotyledons</taxon>
        <taxon>Gunneridae</taxon>
        <taxon>Pentapetalae</taxon>
        <taxon>asterids</taxon>
        <taxon>lamiids</taxon>
        <taxon>Lamiales</taxon>
        <taxon>Oleaceae</taxon>
        <taxon>Forsythieae</taxon>
        <taxon>Forsythia</taxon>
    </lineage>
</organism>
<proteinExistence type="predicted"/>
<evidence type="ECO:0000256" key="1">
    <source>
        <dbReference type="ARBA" id="ARBA00022441"/>
    </source>
</evidence>
<dbReference type="SUPFAM" id="SSF117281">
    <property type="entry name" value="Kelch motif"/>
    <property type="match status" value="1"/>
</dbReference>
<dbReference type="Gene3D" id="1.20.1280.50">
    <property type="match status" value="1"/>
</dbReference>
<sequence length="486" mass="53695">MIKESIQSAQKTQKAVCLMAMAESSRSSTTATNSDESSSSPITKIAQDHLFSVLLLLPIESILCFATTCKKLKFLAYSDSLWESVCRRDWGNSSVDALKASNSVQGIHWKKLYQQVHQLNSVCCHKLLVETTDGDEVLPSPRASHSLNFVNGCLVLFGGGCEGGRHLDDTWIAYIGNDFRRTLKWQKTDSGIPSGRFGHSCVVIGDSLILFGGINDHGIRQNDLWVGQVTLHETLGITLSWRLLDVGTIAPPPRGAHAGCCLDTKRMLIHGGIGLSGLRLGDTWILDLSENLCFGTWREIVTHPSPPSRSGHTLTHIGGTQTILFGGRGSGYEVLNDVWLFSASEGHWRWMQQLFELHNIPQGFSLARVGHSANLILGGRLLIYGGEDSYRHRKDDFWVLDVSSMPSIKMQPSILNSKGLLRKMWRRLESTGEKPNCRSFHRACVDHSGRYLYVFGGMVDGLLQPTESSGLSFDGGIFMVELVLHS</sequence>
<dbReference type="AlphaFoldDB" id="A0ABD1TTS3"/>
<protein>
    <submittedName>
        <fullName evidence="3">F-box/kelch-repeat protein</fullName>
    </submittedName>
</protein>
<reference evidence="3" key="1">
    <citation type="submission" date="2024-07" db="EMBL/GenBank/DDBJ databases">
        <title>Two chromosome-level genome assemblies of Korean endemic species Abeliophyllum distichum and Forsythia ovata (Oleaceae).</title>
        <authorList>
            <person name="Mun J.H."/>
        </authorList>
    </citation>
    <scope>NUCLEOTIDE SEQUENCE</scope>
    <source>
        <strain evidence="3">KNKB202402200001</strain>
        <tissue evidence="3">Leaf</tissue>
    </source>
</reference>
<name>A0ABD1TTS3_9LAMI</name>
<dbReference type="Gene3D" id="2.120.10.80">
    <property type="entry name" value="Kelch-type beta propeller"/>
    <property type="match status" value="2"/>
</dbReference>
<dbReference type="InterPro" id="IPR036047">
    <property type="entry name" value="F-box-like_dom_sf"/>
</dbReference>
<dbReference type="Pfam" id="PF24681">
    <property type="entry name" value="Kelch_KLHDC2_KLHL20_DRC7"/>
    <property type="match status" value="1"/>
</dbReference>
<dbReference type="InterPro" id="IPR015915">
    <property type="entry name" value="Kelch-typ_b-propeller"/>
</dbReference>
<dbReference type="EMBL" id="JBFOLJ010000019">
    <property type="protein sequence ID" value="KAL2463789.1"/>
    <property type="molecule type" value="Genomic_DNA"/>
</dbReference>
<dbReference type="PANTHER" id="PTHR46175:SF4">
    <property type="entry name" value="BACTERIOOPSIN TRANSCRIPTIONAL ACTIVATOR"/>
    <property type="match status" value="1"/>
</dbReference>